<proteinExistence type="predicted"/>
<dbReference type="EMBL" id="LAZR01005702">
    <property type="protein sequence ID" value="KKM97832.1"/>
    <property type="molecule type" value="Genomic_DNA"/>
</dbReference>
<dbReference type="InterPro" id="IPR051120">
    <property type="entry name" value="ABC_AA/LPS_Transport"/>
</dbReference>
<dbReference type="PANTHER" id="PTHR45772:SF7">
    <property type="entry name" value="AMINO ACID ABC TRANSPORTER ATP-BINDING PROTEIN"/>
    <property type="match status" value="1"/>
</dbReference>
<dbReference type="PROSITE" id="PS50893">
    <property type="entry name" value="ABC_TRANSPORTER_2"/>
    <property type="match status" value="1"/>
</dbReference>
<dbReference type="AlphaFoldDB" id="A0A0F9PXD3"/>
<dbReference type="InterPro" id="IPR027417">
    <property type="entry name" value="P-loop_NTPase"/>
</dbReference>
<dbReference type="InterPro" id="IPR003593">
    <property type="entry name" value="AAA+_ATPase"/>
</dbReference>
<dbReference type="PANTHER" id="PTHR45772">
    <property type="entry name" value="CONSERVED COMPONENT OF ABC TRANSPORTER FOR NATURAL AMINO ACIDS-RELATED"/>
    <property type="match status" value="1"/>
</dbReference>
<dbReference type="GO" id="GO:1903806">
    <property type="term" value="P:L-isoleucine import across plasma membrane"/>
    <property type="evidence" value="ECO:0007669"/>
    <property type="project" value="TreeGrafter"/>
</dbReference>
<comment type="caution">
    <text evidence="5">The sequence shown here is derived from an EMBL/GenBank/DDBJ whole genome shotgun (WGS) entry which is preliminary data.</text>
</comment>
<gene>
    <name evidence="5" type="ORF">LCGC14_1164040</name>
</gene>
<dbReference type="SMART" id="SM00382">
    <property type="entry name" value="AAA"/>
    <property type="match status" value="1"/>
</dbReference>
<dbReference type="GO" id="GO:0005886">
    <property type="term" value="C:plasma membrane"/>
    <property type="evidence" value="ECO:0007669"/>
    <property type="project" value="TreeGrafter"/>
</dbReference>
<feature type="domain" description="ABC transporter" evidence="4">
    <location>
        <begin position="6"/>
        <end position="248"/>
    </location>
</feature>
<dbReference type="GO" id="GO:0042941">
    <property type="term" value="P:D-alanine transmembrane transport"/>
    <property type="evidence" value="ECO:0007669"/>
    <property type="project" value="TreeGrafter"/>
</dbReference>
<evidence type="ECO:0000256" key="2">
    <source>
        <dbReference type="ARBA" id="ARBA00022741"/>
    </source>
</evidence>
<accession>A0A0F9PXD3</accession>
<dbReference type="SUPFAM" id="SSF52540">
    <property type="entry name" value="P-loop containing nucleoside triphosphate hydrolases"/>
    <property type="match status" value="1"/>
</dbReference>
<keyword evidence="3" id="KW-0067">ATP-binding</keyword>
<dbReference type="GO" id="GO:0005304">
    <property type="term" value="F:L-valine transmembrane transporter activity"/>
    <property type="evidence" value="ECO:0007669"/>
    <property type="project" value="TreeGrafter"/>
</dbReference>
<evidence type="ECO:0000256" key="1">
    <source>
        <dbReference type="ARBA" id="ARBA00022448"/>
    </source>
</evidence>
<dbReference type="Pfam" id="PF00005">
    <property type="entry name" value="ABC_tran"/>
    <property type="match status" value="1"/>
</dbReference>
<evidence type="ECO:0000256" key="3">
    <source>
        <dbReference type="ARBA" id="ARBA00022840"/>
    </source>
</evidence>
<dbReference type="GO" id="GO:0016887">
    <property type="term" value="F:ATP hydrolysis activity"/>
    <property type="evidence" value="ECO:0007669"/>
    <property type="project" value="InterPro"/>
</dbReference>
<dbReference type="InterPro" id="IPR003439">
    <property type="entry name" value="ABC_transporter-like_ATP-bd"/>
</dbReference>
<dbReference type="GO" id="GO:1903805">
    <property type="term" value="P:L-valine import across plasma membrane"/>
    <property type="evidence" value="ECO:0007669"/>
    <property type="project" value="TreeGrafter"/>
</dbReference>
<name>A0A0F9PXD3_9ZZZZ</name>
<reference evidence="5" key="1">
    <citation type="journal article" date="2015" name="Nature">
        <title>Complex archaea that bridge the gap between prokaryotes and eukaryotes.</title>
        <authorList>
            <person name="Spang A."/>
            <person name="Saw J.H."/>
            <person name="Jorgensen S.L."/>
            <person name="Zaremba-Niedzwiedzka K."/>
            <person name="Martijn J."/>
            <person name="Lind A.E."/>
            <person name="van Eijk R."/>
            <person name="Schleper C."/>
            <person name="Guy L."/>
            <person name="Ettema T.J."/>
        </authorList>
    </citation>
    <scope>NUCLEOTIDE SEQUENCE</scope>
</reference>
<dbReference type="GO" id="GO:0015188">
    <property type="term" value="F:L-isoleucine transmembrane transporter activity"/>
    <property type="evidence" value="ECO:0007669"/>
    <property type="project" value="TreeGrafter"/>
</dbReference>
<dbReference type="GO" id="GO:0005524">
    <property type="term" value="F:ATP binding"/>
    <property type="evidence" value="ECO:0007669"/>
    <property type="project" value="UniProtKB-KW"/>
</dbReference>
<keyword evidence="2" id="KW-0547">Nucleotide-binding</keyword>
<sequence length="250" mass="27211">MSEAVLEARGLMKSFGALVAANDINISVTPTARLSLIGANGAGKTTFVNMVTGYLKPDSGQVLLDGRDVTGLAPRRITRRGMCRSFQIPQLCETMTPVDNILVAIDIARKDRPSFFRPAHTEESLDRAHEMLGRFGLSDYAEQPVDELPGGVRKLIDIAMALASRPRVLLLDEPTSGVSSEEKFPLMDRVMKALSGEDAAVIFVEHDMDIVTRYADRVLAFYAGEIIADDAPDEVLSDPAVQKYVTGTAR</sequence>
<keyword evidence="1" id="KW-0813">Transport</keyword>
<dbReference type="CDD" id="cd03219">
    <property type="entry name" value="ABC_Mj1267_LivG_branched"/>
    <property type="match status" value="1"/>
</dbReference>
<protein>
    <recommendedName>
        <fullName evidence="4">ABC transporter domain-containing protein</fullName>
    </recommendedName>
</protein>
<dbReference type="GO" id="GO:0015192">
    <property type="term" value="F:L-phenylalanine transmembrane transporter activity"/>
    <property type="evidence" value="ECO:0007669"/>
    <property type="project" value="TreeGrafter"/>
</dbReference>
<organism evidence="5">
    <name type="scientific">marine sediment metagenome</name>
    <dbReference type="NCBI Taxonomy" id="412755"/>
    <lineage>
        <taxon>unclassified sequences</taxon>
        <taxon>metagenomes</taxon>
        <taxon>ecological metagenomes</taxon>
    </lineage>
</organism>
<evidence type="ECO:0000259" key="4">
    <source>
        <dbReference type="PROSITE" id="PS50893"/>
    </source>
</evidence>
<dbReference type="Gene3D" id="3.40.50.300">
    <property type="entry name" value="P-loop containing nucleotide triphosphate hydrolases"/>
    <property type="match status" value="1"/>
</dbReference>
<dbReference type="GO" id="GO:0015808">
    <property type="term" value="P:L-alanine transport"/>
    <property type="evidence" value="ECO:0007669"/>
    <property type="project" value="TreeGrafter"/>
</dbReference>
<evidence type="ECO:0000313" key="5">
    <source>
        <dbReference type="EMBL" id="KKM97832.1"/>
    </source>
</evidence>